<feature type="transmembrane region" description="Helical" evidence="2">
    <location>
        <begin position="26"/>
        <end position="48"/>
    </location>
</feature>
<sequence>MSDIKYVIAGDDGEHTRFPCLDMVRYAMAAAVTTLTIAVIALVIHAVLRPEDVSLSINNGYISADRLWERDVRVLQVGVGSTPQLSSTLSEKAEEPELGTVTKSSSRPYPTEAEVSQENHQAALDVTIGTSSGLPKECFLGCGSGSGEGAGQQDQPATQQVTLRKATTTNLLVIVVAKNPSGRTRIDCNGTTAPQEPIGSSLKLGNFTVPPQTTITLQERLKITDTSYIWDNYRGEVRFSVMVMVSAKVTSYPLNKPNTKVQTYVCQPVTVGLTGYEAIYATDQVDCRTRAPPPSLAPAPAPAPAPRP</sequence>
<dbReference type="OrthoDB" id="670301at2759"/>
<dbReference type="PANTHER" id="PTHR36480:SF10">
    <property type="entry name" value="LATE EMBRYOGENESIS ABUNDANT PROTEIN LEA-2 SUBGROUP DOMAIN-CONTAINING PROTEIN"/>
    <property type="match status" value="1"/>
</dbReference>
<reference evidence="3" key="2">
    <citation type="submission" date="2015-07" db="EMBL/GenBank/DDBJ databases">
        <authorList>
            <person name="Noorani M."/>
        </authorList>
    </citation>
    <scope>NUCLEOTIDE SEQUENCE</scope>
    <source>
        <strain evidence="3">Yugu1</strain>
    </source>
</reference>
<accession>A0A368QDL1</accession>
<dbReference type="AlphaFoldDB" id="A0A368QDL1"/>
<keyword evidence="2" id="KW-1133">Transmembrane helix</keyword>
<dbReference type="EMBL" id="CM003530">
    <property type="protein sequence ID" value="RCV15914.1"/>
    <property type="molecule type" value="Genomic_DNA"/>
</dbReference>
<name>A0A368QDL1_SETIT</name>
<reference evidence="3" key="1">
    <citation type="journal article" date="2012" name="Nat. Biotechnol.">
        <title>Reference genome sequence of the model plant Setaria.</title>
        <authorList>
            <person name="Bennetzen J.L."/>
            <person name="Schmutz J."/>
            <person name="Wang H."/>
            <person name="Percifield R."/>
            <person name="Hawkins J."/>
            <person name="Pontaroli A.C."/>
            <person name="Estep M."/>
            <person name="Feng L."/>
            <person name="Vaughn J.N."/>
            <person name="Grimwood J."/>
            <person name="Jenkins J."/>
            <person name="Barry K."/>
            <person name="Lindquist E."/>
            <person name="Hellsten U."/>
            <person name="Deshpande S."/>
            <person name="Wang X."/>
            <person name="Wu X."/>
            <person name="Mitros T."/>
            <person name="Triplett J."/>
            <person name="Yang X."/>
            <person name="Ye C.Y."/>
            <person name="Mauro-Herrera M."/>
            <person name="Wang L."/>
            <person name="Li P."/>
            <person name="Sharma M."/>
            <person name="Sharma R."/>
            <person name="Ronald P.C."/>
            <person name="Panaud O."/>
            <person name="Kellogg E.A."/>
            <person name="Brutnell T.P."/>
            <person name="Doust A.N."/>
            <person name="Tuskan G.A."/>
            <person name="Rokhsar D."/>
            <person name="Devos K.M."/>
        </authorList>
    </citation>
    <scope>NUCLEOTIDE SEQUENCE [LARGE SCALE GENOMIC DNA]</scope>
    <source>
        <strain evidence="3">Yugu1</strain>
    </source>
</reference>
<keyword evidence="2" id="KW-0472">Membrane</keyword>
<gene>
    <name evidence="3" type="ORF">SETIT_3G096100v2</name>
</gene>
<evidence type="ECO:0000256" key="1">
    <source>
        <dbReference type="SAM" id="MobiDB-lite"/>
    </source>
</evidence>
<feature type="region of interest" description="Disordered" evidence="1">
    <location>
        <begin position="85"/>
        <end position="109"/>
    </location>
</feature>
<evidence type="ECO:0000313" key="3">
    <source>
        <dbReference type="EMBL" id="RCV15914.1"/>
    </source>
</evidence>
<dbReference type="PANTHER" id="PTHR36480">
    <property type="entry name" value="OS06G0118900 PROTEIN-RELATED"/>
    <property type="match status" value="1"/>
</dbReference>
<evidence type="ECO:0000256" key="2">
    <source>
        <dbReference type="SAM" id="Phobius"/>
    </source>
</evidence>
<keyword evidence="2" id="KW-0812">Transmembrane</keyword>
<proteinExistence type="predicted"/>
<protein>
    <submittedName>
        <fullName evidence="3">Uncharacterized protein</fullName>
    </submittedName>
</protein>
<organism evidence="3">
    <name type="scientific">Setaria italica</name>
    <name type="common">Foxtail millet</name>
    <name type="synonym">Panicum italicum</name>
    <dbReference type="NCBI Taxonomy" id="4555"/>
    <lineage>
        <taxon>Eukaryota</taxon>
        <taxon>Viridiplantae</taxon>
        <taxon>Streptophyta</taxon>
        <taxon>Embryophyta</taxon>
        <taxon>Tracheophyta</taxon>
        <taxon>Spermatophyta</taxon>
        <taxon>Magnoliopsida</taxon>
        <taxon>Liliopsida</taxon>
        <taxon>Poales</taxon>
        <taxon>Poaceae</taxon>
        <taxon>PACMAD clade</taxon>
        <taxon>Panicoideae</taxon>
        <taxon>Panicodae</taxon>
        <taxon>Paniceae</taxon>
        <taxon>Cenchrinae</taxon>
        <taxon>Setaria</taxon>
    </lineage>
</organism>